<proteinExistence type="predicted"/>
<gene>
    <name evidence="1" type="ORF">SDC9_183250</name>
</gene>
<name>A0A645H9R0_9ZZZZ</name>
<dbReference type="EMBL" id="VSSQ01089547">
    <property type="protein sequence ID" value="MPN35751.1"/>
    <property type="molecule type" value="Genomic_DNA"/>
</dbReference>
<evidence type="ECO:0000313" key="1">
    <source>
        <dbReference type="EMBL" id="MPN35751.1"/>
    </source>
</evidence>
<protein>
    <submittedName>
        <fullName evidence="1">Uncharacterized protein</fullName>
    </submittedName>
</protein>
<accession>A0A645H9R0</accession>
<organism evidence="1">
    <name type="scientific">bioreactor metagenome</name>
    <dbReference type="NCBI Taxonomy" id="1076179"/>
    <lineage>
        <taxon>unclassified sequences</taxon>
        <taxon>metagenomes</taxon>
        <taxon>ecological metagenomes</taxon>
    </lineage>
</organism>
<comment type="caution">
    <text evidence="1">The sequence shown here is derived from an EMBL/GenBank/DDBJ whole genome shotgun (WGS) entry which is preliminary data.</text>
</comment>
<reference evidence="1" key="1">
    <citation type="submission" date="2019-08" db="EMBL/GenBank/DDBJ databases">
        <authorList>
            <person name="Kucharzyk K."/>
            <person name="Murdoch R.W."/>
            <person name="Higgins S."/>
            <person name="Loffler F."/>
        </authorList>
    </citation>
    <scope>NUCLEOTIDE SEQUENCE</scope>
</reference>
<sequence>MGVGEGVTPSGKGLGVGEGDIVGVGLGVGANVGVGLGVGANVGVGVGIIDSSIFARTVAVSAILRWLRSSAYPAVPEEVTLSIDCTPPKV</sequence>
<dbReference type="AlphaFoldDB" id="A0A645H9R0"/>